<protein>
    <recommendedName>
        <fullName evidence="20">Cysteine-rich receptor-like protein kinase</fullName>
    </recommendedName>
</protein>
<dbReference type="InterPro" id="IPR038408">
    <property type="entry name" value="GNK2_sf"/>
</dbReference>
<dbReference type="GO" id="GO:0005886">
    <property type="term" value="C:plasma membrane"/>
    <property type="evidence" value="ECO:0007669"/>
    <property type="project" value="TreeGrafter"/>
</dbReference>
<keyword evidence="13" id="KW-0675">Receptor</keyword>
<dbReference type="FunFam" id="3.30.430.20:FF:000003">
    <property type="entry name" value="Cysteine-rich RLK (RECEPTOR-like protein kinase) 10"/>
    <property type="match status" value="1"/>
</dbReference>
<evidence type="ECO:0000259" key="17">
    <source>
        <dbReference type="PROSITE" id="PS51473"/>
    </source>
</evidence>
<dbReference type="InterPro" id="IPR002902">
    <property type="entry name" value="GNK2"/>
</dbReference>
<evidence type="ECO:0008006" key="20">
    <source>
        <dbReference type="Google" id="ProtNLM"/>
    </source>
</evidence>
<feature type="domain" description="Protein kinase" evidence="16">
    <location>
        <begin position="198"/>
        <end position="518"/>
    </location>
</feature>
<sequence>MTVLITAQTNNYVYHYCGKTGNFTNTTTYASNLNQLFSSLSSNVTTSNGYQNISSGKDPDRVYGSFMCRGDVDTPLCKACVDSATAKVTKSCPNNKQSIIFFDHCMLRYSDQPFFSVMQTQPGGYQWNDEIITDRKVFNQVLRELLNGLIEGATNGSSKAMFMTKEMNFTSLDKIYGLAQCSPDILPRECEACLKVEIDQIPKCCDGRLGSCTSSSCLLFLPPPPMNPVATEAKAKNTARIVLIVVIPLAIALAVLCTTTFCLCRRKRRSKLRMWRSANGQGEEEFKNEIVLVAKLQHRNLVRLIGYCFEGLERLLIYEFVPNASLDRFIFDPVKRVDLNWETRYIIIGGIARGLLYLHEDSRHRVIHRDLKASNILLDAEMNPKISDFGLARLSVMDQTQGSTSRIAGTYGYMAPEYAIHGRFSVKSDVFSFGVLLLEIVTGLKNNSFHHLEEDNLLSYVWRHWINGNPSHLIDPAIRGSHLGGEVVRCIHIALLCVQEEAACRPTMGSVVVMLTTYSVSLALPTKPAFLVNSETDLSLVTSTDRSSSTEPKQVVKADLTLYYSENDASIT</sequence>
<dbReference type="InterPro" id="IPR008271">
    <property type="entry name" value="Ser/Thr_kinase_AS"/>
</dbReference>
<feature type="transmembrane region" description="Helical" evidence="15">
    <location>
        <begin position="241"/>
        <end position="264"/>
    </location>
</feature>
<dbReference type="InterPro" id="IPR000719">
    <property type="entry name" value="Prot_kinase_dom"/>
</dbReference>
<dbReference type="PROSITE" id="PS50011">
    <property type="entry name" value="PROTEIN_KINASE_DOM"/>
    <property type="match status" value="1"/>
</dbReference>
<evidence type="ECO:0000256" key="11">
    <source>
        <dbReference type="ARBA" id="ARBA00022989"/>
    </source>
</evidence>
<feature type="domain" description="Gnk2-homologous" evidence="17">
    <location>
        <begin position="120"/>
        <end position="228"/>
    </location>
</feature>
<keyword evidence="3" id="KW-0597">Phosphoprotein</keyword>
<keyword evidence="12 15" id="KW-0472">Membrane</keyword>
<dbReference type="InterPro" id="IPR011009">
    <property type="entry name" value="Kinase-like_dom_sf"/>
</dbReference>
<dbReference type="PANTHER" id="PTHR27002">
    <property type="entry name" value="RECEPTOR-LIKE SERINE/THREONINE-PROTEIN KINASE SD1-8"/>
    <property type="match status" value="1"/>
</dbReference>
<evidence type="ECO:0000256" key="14">
    <source>
        <dbReference type="ARBA" id="ARBA00023180"/>
    </source>
</evidence>
<reference evidence="18 19" key="1">
    <citation type="submission" date="2024-01" db="EMBL/GenBank/DDBJ databases">
        <title>Genome assemblies of Stephania.</title>
        <authorList>
            <person name="Yang L."/>
        </authorList>
    </citation>
    <scope>NUCLEOTIDE SEQUENCE [LARGE SCALE GENOMIC DNA]</scope>
    <source>
        <strain evidence="18">QJT</strain>
        <tissue evidence="18">Leaf</tissue>
    </source>
</reference>
<evidence type="ECO:0000259" key="16">
    <source>
        <dbReference type="PROSITE" id="PS50011"/>
    </source>
</evidence>
<evidence type="ECO:0000313" key="18">
    <source>
        <dbReference type="EMBL" id="KAK9084907.1"/>
    </source>
</evidence>
<keyword evidence="10" id="KW-0067">ATP-binding</keyword>
<dbReference type="PANTHER" id="PTHR27002:SF1073">
    <property type="entry name" value="CYSTEINE-RICH RECEPTOR-LIKE PROTEIN KINASE 29"/>
    <property type="match status" value="1"/>
</dbReference>
<keyword evidence="11 15" id="KW-1133">Transmembrane helix</keyword>
<keyword evidence="19" id="KW-1185">Reference proteome</keyword>
<dbReference type="Pfam" id="PF07714">
    <property type="entry name" value="PK_Tyr_Ser-Thr"/>
    <property type="match status" value="1"/>
</dbReference>
<evidence type="ECO:0000256" key="9">
    <source>
        <dbReference type="ARBA" id="ARBA00022777"/>
    </source>
</evidence>
<keyword evidence="7" id="KW-0677">Repeat</keyword>
<evidence type="ECO:0000256" key="8">
    <source>
        <dbReference type="ARBA" id="ARBA00022741"/>
    </source>
</evidence>
<evidence type="ECO:0000256" key="13">
    <source>
        <dbReference type="ARBA" id="ARBA00023170"/>
    </source>
</evidence>
<name>A0AAP0E4Z4_9MAGN</name>
<evidence type="ECO:0000256" key="7">
    <source>
        <dbReference type="ARBA" id="ARBA00022737"/>
    </source>
</evidence>
<evidence type="ECO:0000256" key="12">
    <source>
        <dbReference type="ARBA" id="ARBA00023136"/>
    </source>
</evidence>
<accession>A0AAP0E4Z4</accession>
<proteinExistence type="predicted"/>
<evidence type="ECO:0000256" key="1">
    <source>
        <dbReference type="ARBA" id="ARBA00004167"/>
    </source>
</evidence>
<keyword evidence="14" id="KW-0325">Glycoprotein</keyword>
<organism evidence="18 19">
    <name type="scientific">Stephania japonica</name>
    <dbReference type="NCBI Taxonomy" id="461633"/>
    <lineage>
        <taxon>Eukaryota</taxon>
        <taxon>Viridiplantae</taxon>
        <taxon>Streptophyta</taxon>
        <taxon>Embryophyta</taxon>
        <taxon>Tracheophyta</taxon>
        <taxon>Spermatophyta</taxon>
        <taxon>Magnoliopsida</taxon>
        <taxon>Ranunculales</taxon>
        <taxon>Menispermaceae</taxon>
        <taxon>Menispermoideae</taxon>
        <taxon>Cissampelideae</taxon>
        <taxon>Stephania</taxon>
    </lineage>
</organism>
<dbReference type="SMART" id="SM00220">
    <property type="entry name" value="S_TKc"/>
    <property type="match status" value="1"/>
</dbReference>
<evidence type="ECO:0000256" key="3">
    <source>
        <dbReference type="ARBA" id="ARBA00022553"/>
    </source>
</evidence>
<dbReference type="FunFam" id="1.10.510.10:FF:000343">
    <property type="entry name" value="Cysteine-rich receptor-like protein kinase 28"/>
    <property type="match status" value="1"/>
</dbReference>
<comment type="subcellular location">
    <subcellularLocation>
        <location evidence="1">Membrane</location>
        <topology evidence="1">Single-pass membrane protein</topology>
    </subcellularLocation>
</comment>
<keyword evidence="6" id="KW-0732">Signal</keyword>
<evidence type="ECO:0000256" key="4">
    <source>
        <dbReference type="ARBA" id="ARBA00022679"/>
    </source>
</evidence>
<keyword evidence="5 15" id="KW-0812">Transmembrane</keyword>
<dbReference type="SUPFAM" id="SSF56112">
    <property type="entry name" value="Protein kinase-like (PK-like)"/>
    <property type="match status" value="1"/>
</dbReference>
<keyword evidence="9" id="KW-0418">Kinase</keyword>
<dbReference type="PROSITE" id="PS00108">
    <property type="entry name" value="PROTEIN_KINASE_ST"/>
    <property type="match status" value="1"/>
</dbReference>
<dbReference type="CDD" id="cd23509">
    <property type="entry name" value="Gnk2-like"/>
    <property type="match status" value="2"/>
</dbReference>
<evidence type="ECO:0000256" key="2">
    <source>
        <dbReference type="ARBA" id="ARBA00022527"/>
    </source>
</evidence>
<evidence type="ECO:0000256" key="5">
    <source>
        <dbReference type="ARBA" id="ARBA00022692"/>
    </source>
</evidence>
<dbReference type="Gene3D" id="3.30.430.20">
    <property type="entry name" value="Gnk2 domain, C-X8-C-X2-C motif"/>
    <property type="match status" value="2"/>
</dbReference>
<dbReference type="GO" id="GO:0005524">
    <property type="term" value="F:ATP binding"/>
    <property type="evidence" value="ECO:0007669"/>
    <property type="project" value="UniProtKB-KW"/>
</dbReference>
<comment type="caution">
    <text evidence="18">The sequence shown here is derived from an EMBL/GenBank/DDBJ whole genome shotgun (WGS) entry which is preliminary data.</text>
</comment>
<keyword evidence="2" id="KW-0723">Serine/threonine-protein kinase</keyword>
<dbReference type="EMBL" id="JBBNAE010000011">
    <property type="protein sequence ID" value="KAK9084907.1"/>
    <property type="molecule type" value="Genomic_DNA"/>
</dbReference>
<evidence type="ECO:0000256" key="6">
    <source>
        <dbReference type="ARBA" id="ARBA00022729"/>
    </source>
</evidence>
<dbReference type="PROSITE" id="PS51473">
    <property type="entry name" value="GNK2"/>
    <property type="match status" value="2"/>
</dbReference>
<evidence type="ECO:0000313" key="19">
    <source>
        <dbReference type="Proteomes" id="UP001417504"/>
    </source>
</evidence>
<dbReference type="Gene3D" id="1.10.510.10">
    <property type="entry name" value="Transferase(Phosphotransferase) domain 1"/>
    <property type="match status" value="1"/>
</dbReference>
<keyword evidence="8" id="KW-0547">Nucleotide-binding</keyword>
<dbReference type="Gene3D" id="3.30.200.20">
    <property type="entry name" value="Phosphorylase Kinase, domain 1"/>
    <property type="match status" value="1"/>
</dbReference>
<dbReference type="AlphaFoldDB" id="A0AAP0E4Z4"/>
<keyword evidence="4" id="KW-0808">Transferase</keyword>
<gene>
    <name evidence="18" type="ORF">Sjap_025318</name>
</gene>
<evidence type="ECO:0000256" key="15">
    <source>
        <dbReference type="SAM" id="Phobius"/>
    </source>
</evidence>
<dbReference type="Proteomes" id="UP001417504">
    <property type="component" value="Unassembled WGS sequence"/>
</dbReference>
<dbReference type="Pfam" id="PF01657">
    <property type="entry name" value="Stress-antifung"/>
    <property type="match status" value="2"/>
</dbReference>
<dbReference type="GO" id="GO:0004674">
    <property type="term" value="F:protein serine/threonine kinase activity"/>
    <property type="evidence" value="ECO:0007669"/>
    <property type="project" value="UniProtKB-KW"/>
</dbReference>
<evidence type="ECO:0000256" key="10">
    <source>
        <dbReference type="ARBA" id="ARBA00022840"/>
    </source>
</evidence>
<feature type="domain" description="Gnk2-homologous" evidence="17">
    <location>
        <begin position="11"/>
        <end position="114"/>
    </location>
</feature>
<dbReference type="InterPro" id="IPR001245">
    <property type="entry name" value="Ser-Thr/Tyr_kinase_cat_dom"/>
</dbReference>